<protein>
    <recommendedName>
        <fullName evidence="3">F-box domain-containing protein</fullName>
    </recommendedName>
</protein>
<dbReference type="AlphaFoldDB" id="A0AAD7DCC6"/>
<evidence type="ECO:0008006" key="3">
    <source>
        <dbReference type="Google" id="ProtNLM"/>
    </source>
</evidence>
<evidence type="ECO:0000313" key="1">
    <source>
        <dbReference type="EMBL" id="KAJ7688157.1"/>
    </source>
</evidence>
<keyword evidence="2" id="KW-1185">Reference proteome</keyword>
<comment type="caution">
    <text evidence="1">The sequence shown here is derived from an EMBL/GenBank/DDBJ whole genome shotgun (WGS) entry which is preliminary data.</text>
</comment>
<dbReference type="Proteomes" id="UP001221757">
    <property type="component" value="Unassembled WGS sequence"/>
</dbReference>
<dbReference type="EMBL" id="JARKIE010000081">
    <property type="protein sequence ID" value="KAJ7688157.1"/>
    <property type="molecule type" value="Genomic_DNA"/>
</dbReference>
<dbReference type="Gene3D" id="3.80.10.10">
    <property type="entry name" value="Ribonuclease Inhibitor"/>
    <property type="match status" value="1"/>
</dbReference>
<sequence length="394" mass="43210">MPDVPVELLLAIATNVKSDSVLLHLRPVSKTLNSVVTPLAFRVLTVKDSVQSANALSFLQECDPSITSAVREVIFEGDTERWRAEADTSGEAGRQALKTAFSGLAKFPNLEQLRFDFHDDYEDISHETPENPTHSLRLQLDIFAALATSPPPTLVSLTLNNVIAVPNAIYEEEAFHSVFRGLRTLHLSVLSDADNEGSYYQDPLVEFWAKSVAHMVRSATAVTSLAIRSDQDVGAYPALSFKNTHLPHLESLTLESFVFEPMIPDSDVVAFILAHKATLTHLMLRECSIDGGEDCVFLRPWHAMLALFEAELGCLRTFVLDDEGKADEDEDEDENAVERDLQFVYTRLDPGYGYMPVDSAVPGADGDSAALASLMAALESRRTAEAADRAADGN</sequence>
<proteinExistence type="predicted"/>
<organism evidence="1 2">
    <name type="scientific">Mycena rosella</name>
    <name type="common">Pink bonnet</name>
    <name type="synonym">Agaricus rosellus</name>
    <dbReference type="NCBI Taxonomy" id="1033263"/>
    <lineage>
        <taxon>Eukaryota</taxon>
        <taxon>Fungi</taxon>
        <taxon>Dikarya</taxon>
        <taxon>Basidiomycota</taxon>
        <taxon>Agaricomycotina</taxon>
        <taxon>Agaricomycetes</taxon>
        <taxon>Agaricomycetidae</taxon>
        <taxon>Agaricales</taxon>
        <taxon>Marasmiineae</taxon>
        <taxon>Mycenaceae</taxon>
        <taxon>Mycena</taxon>
    </lineage>
</organism>
<accession>A0AAD7DCC6</accession>
<gene>
    <name evidence="1" type="ORF">B0H17DRAFT_1332226</name>
</gene>
<name>A0AAD7DCC6_MYCRO</name>
<dbReference type="PANTHER" id="PTHR42057">
    <property type="entry name" value="F-BOX DOMAIN PROTEIN (AFU_ORTHOLOGUE AFUA_4G00200)"/>
    <property type="match status" value="1"/>
</dbReference>
<dbReference type="PANTHER" id="PTHR42057:SF2">
    <property type="entry name" value="F-BOX DOMAIN PROTEIN (AFU_ORTHOLOGUE AFUA_4G00200)-RELATED"/>
    <property type="match status" value="1"/>
</dbReference>
<evidence type="ECO:0000313" key="2">
    <source>
        <dbReference type="Proteomes" id="UP001221757"/>
    </source>
</evidence>
<dbReference type="InterPro" id="IPR032675">
    <property type="entry name" value="LRR_dom_sf"/>
</dbReference>
<reference evidence="1" key="1">
    <citation type="submission" date="2023-03" db="EMBL/GenBank/DDBJ databases">
        <title>Massive genome expansion in bonnet fungi (Mycena s.s.) driven by repeated elements and novel gene families across ecological guilds.</title>
        <authorList>
            <consortium name="Lawrence Berkeley National Laboratory"/>
            <person name="Harder C.B."/>
            <person name="Miyauchi S."/>
            <person name="Viragh M."/>
            <person name="Kuo A."/>
            <person name="Thoen E."/>
            <person name="Andreopoulos B."/>
            <person name="Lu D."/>
            <person name="Skrede I."/>
            <person name="Drula E."/>
            <person name="Henrissat B."/>
            <person name="Morin E."/>
            <person name="Kohler A."/>
            <person name="Barry K."/>
            <person name="LaButti K."/>
            <person name="Morin E."/>
            <person name="Salamov A."/>
            <person name="Lipzen A."/>
            <person name="Mereny Z."/>
            <person name="Hegedus B."/>
            <person name="Baldrian P."/>
            <person name="Stursova M."/>
            <person name="Weitz H."/>
            <person name="Taylor A."/>
            <person name="Grigoriev I.V."/>
            <person name="Nagy L.G."/>
            <person name="Martin F."/>
            <person name="Kauserud H."/>
        </authorList>
    </citation>
    <scope>NUCLEOTIDE SEQUENCE</scope>
    <source>
        <strain evidence="1">CBHHK067</strain>
    </source>
</reference>